<dbReference type="InterPro" id="IPR000620">
    <property type="entry name" value="EamA_dom"/>
</dbReference>
<dbReference type="AlphaFoldDB" id="A0A1U7YNJ9"/>
<dbReference type="InterPro" id="IPR037185">
    <property type="entry name" value="EmrE-like"/>
</dbReference>
<dbReference type="GeneID" id="104586098"/>
<evidence type="ECO:0000313" key="8">
    <source>
        <dbReference type="Proteomes" id="UP000189703"/>
    </source>
</evidence>
<feature type="domain" description="EamA" evidence="7">
    <location>
        <begin position="13"/>
        <end position="153"/>
    </location>
</feature>
<dbReference type="Pfam" id="PF00892">
    <property type="entry name" value="EamA"/>
    <property type="match status" value="1"/>
</dbReference>
<organism evidence="8 9">
    <name type="scientific">Nelumbo nucifera</name>
    <name type="common">Sacred lotus</name>
    <dbReference type="NCBI Taxonomy" id="4432"/>
    <lineage>
        <taxon>Eukaryota</taxon>
        <taxon>Viridiplantae</taxon>
        <taxon>Streptophyta</taxon>
        <taxon>Embryophyta</taxon>
        <taxon>Tracheophyta</taxon>
        <taxon>Spermatophyta</taxon>
        <taxon>Magnoliopsida</taxon>
        <taxon>Proteales</taxon>
        <taxon>Nelumbonaceae</taxon>
        <taxon>Nelumbo</taxon>
    </lineage>
</organism>
<keyword evidence="8" id="KW-1185">Reference proteome</keyword>
<evidence type="ECO:0000256" key="2">
    <source>
        <dbReference type="ARBA" id="ARBA00007635"/>
    </source>
</evidence>
<comment type="subcellular location">
    <subcellularLocation>
        <location evidence="1 6">Membrane</location>
        <topology evidence="1 6">Multi-pass membrane protein</topology>
    </subcellularLocation>
</comment>
<evidence type="ECO:0000256" key="1">
    <source>
        <dbReference type="ARBA" id="ARBA00004141"/>
    </source>
</evidence>
<feature type="transmembrane region" description="Helical" evidence="6">
    <location>
        <begin position="99"/>
        <end position="125"/>
    </location>
</feature>
<keyword evidence="4 6" id="KW-1133">Transmembrane helix</keyword>
<name>A0A1U7YNJ9_NELNU</name>
<dbReference type="GO" id="GO:0005886">
    <property type="term" value="C:plasma membrane"/>
    <property type="evidence" value="ECO:0000318"/>
    <property type="project" value="GO_Central"/>
</dbReference>
<dbReference type="RefSeq" id="XP_010241526.1">
    <property type="nucleotide sequence ID" value="XM_010243224.2"/>
</dbReference>
<reference evidence="9" key="1">
    <citation type="submission" date="2025-08" db="UniProtKB">
        <authorList>
            <consortium name="RefSeq"/>
        </authorList>
    </citation>
    <scope>IDENTIFICATION</scope>
</reference>
<dbReference type="SUPFAM" id="SSF103481">
    <property type="entry name" value="Multidrug resistance efflux transporter EmrE"/>
    <property type="match status" value="1"/>
</dbReference>
<accession>A0A1U7YNJ9</accession>
<protein>
    <recommendedName>
        <fullName evidence="6">WAT1-related protein</fullName>
    </recommendedName>
</protein>
<feature type="transmembrane region" description="Helical" evidence="6">
    <location>
        <begin position="189"/>
        <end position="209"/>
    </location>
</feature>
<dbReference type="Proteomes" id="UP000189703">
    <property type="component" value="Unplaced"/>
</dbReference>
<feature type="transmembrane region" description="Helical" evidence="6">
    <location>
        <begin position="221"/>
        <end position="242"/>
    </location>
</feature>
<evidence type="ECO:0000259" key="7">
    <source>
        <dbReference type="Pfam" id="PF00892"/>
    </source>
</evidence>
<evidence type="ECO:0000313" key="9">
    <source>
        <dbReference type="RefSeq" id="XP_010241526.1"/>
    </source>
</evidence>
<evidence type="ECO:0000256" key="5">
    <source>
        <dbReference type="ARBA" id="ARBA00023136"/>
    </source>
</evidence>
<dbReference type="InParanoid" id="A0A1U7YNJ9"/>
<comment type="similarity">
    <text evidence="2 6">Belongs to the drug/metabolite transporter (DMT) superfamily. Plant drug/metabolite exporter (P-DME) (TC 2.A.7.4) family.</text>
</comment>
<keyword evidence="5 6" id="KW-0472">Membrane</keyword>
<evidence type="ECO:0000256" key="3">
    <source>
        <dbReference type="ARBA" id="ARBA00022692"/>
    </source>
</evidence>
<dbReference type="OrthoDB" id="1728340at2759"/>
<feature type="transmembrane region" description="Helical" evidence="6">
    <location>
        <begin position="42"/>
        <end position="62"/>
    </location>
</feature>
<feature type="transmembrane region" description="Helical" evidence="6">
    <location>
        <begin position="137"/>
        <end position="155"/>
    </location>
</feature>
<proteinExistence type="inferred from homology"/>
<evidence type="ECO:0000256" key="6">
    <source>
        <dbReference type="RuleBase" id="RU363077"/>
    </source>
</evidence>
<feature type="transmembrane region" description="Helical" evidence="6">
    <location>
        <begin position="12"/>
        <end position="30"/>
    </location>
</feature>
<dbReference type="PANTHER" id="PTHR31218">
    <property type="entry name" value="WAT1-RELATED PROTEIN"/>
    <property type="match status" value="1"/>
</dbReference>
<feature type="transmembrane region" description="Helical" evidence="6">
    <location>
        <begin position="74"/>
        <end position="93"/>
    </location>
</feature>
<keyword evidence="3 6" id="KW-0812">Transmembrane</keyword>
<dbReference type="InterPro" id="IPR030184">
    <property type="entry name" value="WAT1-related"/>
</dbReference>
<sequence length="372" mass="41471">MAEMKWYEEGKPVFVMVAINFFLAIVNILLKKVLDEGMNNLVIITYRQCLATSFLAPIAYFWERKSRPKLTSRILCHIFLGAIVGPTLTQYFFLLGIQYTSATFSCAFINVVPVLTFLMALPFGLETVNLKSKAGRAKLLGTVVCVGGAMMLTLYKGLPLTNRPSSQASTQMTNQASSRFSPQKRAERWTIGTIALVAGSIFWSSWFLIQARISKQYPCQYSSTAIMSFFSAIQSAVLSLVIERDISLWVLRGKAAILTVLYARIGICSCDYWTLYSLVGKKQGGPELHDQAPSSGRGGSSSGGTSLSNLVWLLIAHDVKLLESSQKLLGCISFEVQGAENKVLDVKQAKFSLKFFRYKKKIHIFYNERNHL</sequence>
<evidence type="ECO:0000256" key="4">
    <source>
        <dbReference type="ARBA" id="ARBA00022989"/>
    </source>
</evidence>
<dbReference type="KEGG" id="nnu:104586098"/>
<gene>
    <name evidence="9" type="primary">LOC104586098</name>
</gene>
<dbReference type="GO" id="GO:0022857">
    <property type="term" value="F:transmembrane transporter activity"/>
    <property type="evidence" value="ECO:0007669"/>
    <property type="project" value="InterPro"/>
</dbReference>